<dbReference type="AlphaFoldDB" id="A0A1W1CLZ5"/>
<dbReference type="Pfam" id="PF13558">
    <property type="entry name" value="SbcC_Walker_B"/>
    <property type="match status" value="1"/>
</dbReference>
<gene>
    <name evidence="1" type="ORF">MNB_SV-13-952</name>
</gene>
<protein>
    <submittedName>
        <fullName evidence="1">FIG007317: Chromosome segregation protein SMC-like</fullName>
    </submittedName>
</protein>
<proteinExistence type="predicted"/>
<sequence>MLQRYDVELKSYLKDEKIEKIELYTIKKDEQKIRESIQKIITSLDGKINRSRDKIISNMQSYIKEFPTFTKDVDASTGSIKEFEKMYNTLKKDDLPKYEKKFKKLFREGTIQHFLTLKTRLEEEEKSISKKIRLINNSLKSIEYSVGTFIELSMSKTIDSDIREFKEDLKQALSGTVGGEESYNEDKFLQVKKIIERFNGRANFVDVDKKWRKKVTDVRNWFSFGANEIYLGDGSLKEYYSDSSGKSGGQKEKLAYTVLASSIAFAYGLDENSSKSFRFVMIDEAFGKGSDDSTRYGLELFKKLNLQLLVITPIQKINVIEPYISTIHFVHNHEGMDSRIVGISVEEYMKKKEYSSSVERNI</sequence>
<organism evidence="1">
    <name type="scientific">hydrothermal vent metagenome</name>
    <dbReference type="NCBI Taxonomy" id="652676"/>
    <lineage>
        <taxon>unclassified sequences</taxon>
        <taxon>metagenomes</taxon>
        <taxon>ecological metagenomes</taxon>
    </lineage>
</organism>
<reference evidence="1" key="1">
    <citation type="submission" date="2016-10" db="EMBL/GenBank/DDBJ databases">
        <authorList>
            <person name="de Groot N.N."/>
        </authorList>
    </citation>
    <scope>NUCLEOTIDE SEQUENCE</scope>
</reference>
<evidence type="ECO:0000313" key="1">
    <source>
        <dbReference type="EMBL" id="SFV66794.1"/>
    </source>
</evidence>
<name>A0A1W1CLZ5_9ZZZZ</name>
<accession>A0A1W1CLZ5</accession>
<dbReference type="EMBL" id="FPHM01000100">
    <property type="protein sequence ID" value="SFV66794.1"/>
    <property type="molecule type" value="Genomic_DNA"/>
</dbReference>